<reference evidence="3 4" key="1">
    <citation type="submission" date="2015-08" db="EMBL/GenBank/DDBJ databases">
        <title>Investigation of the bacterial diversity of lava forest soil.</title>
        <authorList>
            <person name="Lee J.S."/>
        </authorList>
    </citation>
    <scope>NUCLEOTIDE SEQUENCE [LARGE SCALE GENOMIC DNA]</scope>
    <source>
        <strain evidence="3 4">GJW-30</strain>
    </source>
</reference>
<gene>
    <name evidence="3" type="ORF">GJW-30_1_02274</name>
</gene>
<feature type="chain" id="PRO_5006615809" description="DUF4148 domain-containing protein" evidence="2">
    <location>
        <begin position="24"/>
        <end position="79"/>
    </location>
</feature>
<proteinExistence type="predicted"/>
<sequence length="79" mass="8211">MKKTLSIVAIASAMLALGSVANAEEYLETTGARNAAPVASQILLQERAPVQATRRHYNQAPAAQHNSAPQTDTNPGLGG</sequence>
<evidence type="ECO:0000313" key="3">
    <source>
        <dbReference type="EMBL" id="BAT59741.1"/>
    </source>
</evidence>
<keyword evidence="4" id="KW-1185">Reference proteome</keyword>
<feature type="signal peptide" evidence="2">
    <location>
        <begin position="1"/>
        <end position="23"/>
    </location>
</feature>
<dbReference type="KEGG" id="vgo:GJW-30_1_02274"/>
<accession>A0A0S3PV08</accession>
<keyword evidence="2" id="KW-0732">Signal</keyword>
<dbReference type="Proteomes" id="UP000236884">
    <property type="component" value="Chromosome"/>
</dbReference>
<evidence type="ECO:0000313" key="4">
    <source>
        <dbReference type="Proteomes" id="UP000236884"/>
    </source>
</evidence>
<evidence type="ECO:0000256" key="2">
    <source>
        <dbReference type="SAM" id="SignalP"/>
    </source>
</evidence>
<name>A0A0S3PV08_9BRAD</name>
<evidence type="ECO:0008006" key="5">
    <source>
        <dbReference type="Google" id="ProtNLM"/>
    </source>
</evidence>
<feature type="compositionally biased region" description="Polar residues" evidence="1">
    <location>
        <begin position="64"/>
        <end position="79"/>
    </location>
</feature>
<dbReference type="RefSeq" id="WP_096355358.1">
    <property type="nucleotide sequence ID" value="NZ_AP014946.1"/>
</dbReference>
<dbReference type="AlphaFoldDB" id="A0A0S3PV08"/>
<evidence type="ECO:0000256" key="1">
    <source>
        <dbReference type="SAM" id="MobiDB-lite"/>
    </source>
</evidence>
<feature type="region of interest" description="Disordered" evidence="1">
    <location>
        <begin position="51"/>
        <end position="79"/>
    </location>
</feature>
<dbReference type="EMBL" id="AP014946">
    <property type="protein sequence ID" value="BAT59741.1"/>
    <property type="molecule type" value="Genomic_DNA"/>
</dbReference>
<organism evidence="3 4">
    <name type="scientific">Variibacter gotjawalensis</name>
    <dbReference type="NCBI Taxonomy" id="1333996"/>
    <lineage>
        <taxon>Bacteria</taxon>
        <taxon>Pseudomonadati</taxon>
        <taxon>Pseudomonadota</taxon>
        <taxon>Alphaproteobacteria</taxon>
        <taxon>Hyphomicrobiales</taxon>
        <taxon>Nitrobacteraceae</taxon>
        <taxon>Variibacter</taxon>
    </lineage>
</organism>
<protein>
    <recommendedName>
        <fullName evidence="5">DUF4148 domain-containing protein</fullName>
    </recommendedName>
</protein>